<gene>
    <name evidence="2" type="ORF">C1SCF055_LOCUS43062</name>
</gene>
<evidence type="ECO:0000313" key="3">
    <source>
        <dbReference type="EMBL" id="CAL4805817.1"/>
    </source>
</evidence>
<feature type="region of interest" description="Disordered" evidence="1">
    <location>
        <begin position="62"/>
        <end position="82"/>
    </location>
</feature>
<organism evidence="2">
    <name type="scientific">Cladocopium goreaui</name>
    <dbReference type="NCBI Taxonomy" id="2562237"/>
    <lineage>
        <taxon>Eukaryota</taxon>
        <taxon>Sar</taxon>
        <taxon>Alveolata</taxon>
        <taxon>Dinophyceae</taxon>
        <taxon>Suessiales</taxon>
        <taxon>Symbiodiniaceae</taxon>
        <taxon>Cladocopium</taxon>
    </lineage>
</organism>
<dbReference type="EMBL" id="CAMXCT010006697">
    <property type="protein sequence ID" value="CAI4018505.1"/>
    <property type="molecule type" value="Genomic_DNA"/>
</dbReference>
<evidence type="ECO:0000313" key="4">
    <source>
        <dbReference type="Proteomes" id="UP001152797"/>
    </source>
</evidence>
<name>A0A9P1M4K6_9DINO</name>
<reference evidence="3 4" key="2">
    <citation type="submission" date="2024-05" db="EMBL/GenBank/DDBJ databases">
        <authorList>
            <person name="Chen Y."/>
            <person name="Shah S."/>
            <person name="Dougan E. K."/>
            <person name="Thang M."/>
            <person name="Chan C."/>
        </authorList>
    </citation>
    <scope>NUCLEOTIDE SEQUENCE [LARGE SCALE GENOMIC DNA]</scope>
</reference>
<sequence>MADKKAGSDNSVVILPSCLFHIGNTQREQDLLNLPPPSCSSNPGSVNLFQLRTKGSISGMLARSAAQPVPRDNKAVTAEAAP</sequence>
<reference evidence="2" key="1">
    <citation type="submission" date="2022-10" db="EMBL/GenBank/DDBJ databases">
        <authorList>
            <person name="Chen Y."/>
            <person name="Dougan E. K."/>
            <person name="Chan C."/>
            <person name="Rhodes N."/>
            <person name="Thang M."/>
        </authorList>
    </citation>
    <scope>NUCLEOTIDE SEQUENCE</scope>
</reference>
<dbReference type="Proteomes" id="UP001152797">
    <property type="component" value="Unassembled WGS sequence"/>
</dbReference>
<protein>
    <submittedName>
        <fullName evidence="2">Uncharacterized protein</fullName>
    </submittedName>
</protein>
<evidence type="ECO:0000313" key="2">
    <source>
        <dbReference type="EMBL" id="CAI4018505.1"/>
    </source>
</evidence>
<accession>A0A9P1M4K6</accession>
<proteinExistence type="predicted"/>
<comment type="caution">
    <text evidence="2">The sequence shown here is derived from an EMBL/GenBank/DDBJ whole genome shotgun (WGS) entry which is preliminary data.</text>
</comment>
<dbReference type="EMBL" id="CAMXCT030006697">
    <property type="protein sequence ID" value="CAL4805817.1"/>
    <property type="molecule type" value="Genomic_DNA"/>
</dbReference>
<dbReference type="AlphaFoldDB" id="A0A9P1M4K6"/>
<evidence type="ECO:0000256" key="1">
    <source>
        <dbReference type="SAM" id="MobiDB-lite"/>
    </source>
</evidence>
<dbReference type="EMBL" id="CAMXCT020006697">
    <property type="protein sequence ID" value="CAL1171880.1"/>
    <property type="molecule type" value="Genomic_DNA"/>
</dbReference>
<keyword evidence="4" id="KW-1185">Reference proteome</keyword>